<dbReference type="NCBIfam" id="TIGR01496">
    <property type="entry name" value="DHPS"/>
    <property type="match status" value="1"/>
</dbReference>
<dbReference type="OrthoDB" id="9811744at2"/>
<evidence type="ECO:0000313" key="12">
    <source>
        <dbReference type="Proteomes" id="UP000197424"/>
    </source>
</evidence>
<proteinExistence type="inferred from homology"/>
<evidence type="ECO:0000256" key="4">
    <source>
        <dbReference type="ARBA" id="ARBA00012458"/>
    </source>
</evidence>
<evidence type="ECO:0000256" key="8">
    <source>
        <dbReference type="ARBA" id="ARBA00022909"/>
    </source>
</evidence>
<evidence type="ECO:0000256" key="7">
    <source>
        <dbReference type="ARBA" id="ARBA00022842"/>
    </source>
</evidence>
<dbReference type="InterPro" id="IPR045031">
    <property type="entry name" value="DHP_synth-like"/>
</dbReference>
<dbReference type="AlphaFoldDB" id="A0A248LP00"/>
<dbReference type="PANTHER" id="PTHR20941:SF1">
    <property type="entry name" value="FOLIC ACID SYNTHESIS PROTEIN FOL1"/>
    <property type="match status" value="1"/>
</dbReference>
<dbReference type="PROSITE" id="PS00793">
    <property type="entry name" value="DHPS_2"/>
    <property type="match status" value="1"/>
</dbReference>
<name>A0A248LP00_9NEIS</name>
<dbReference type="GO" id="GO:0004156">
    <property type="term" value="F:dihydropteroate synthase activity"/>
    <property type="evidence" value="ECO:0007669"/>
    <property type="project" value="UniProtKB-EC"/>
</dbReference>
<dbReference type="GO" id="GO:0046656">
    <property type="term" value="P:folic acid biosynthetic process"/>
    <property type="evidence" value="ECO:0007669"/>
    <property type="project" value="UniProtKB-KW"/>
</dbReference>
<comment type="similarity">
    <text evidence="9">Belongs to the DHPS family.</text>
</comment>
<comment type="pathway">
    <text evidence="3 9">Cofactor biosynthesis; tetrahydrofolate biosynthesis; 7,8-dihydrofolate from 2-amino-4-hydroxy-6-hydroxymethyl-7,8-dihydropteridine diphosphate and 4-aminobenzoate: step 1/2.</text>
</comment>
<keyword evidence="5 9" id="KW-0808">Transferase</keyword>
<comment type="catalytic activity">
    <reaction evidence="1">
        <text>(7,8-dihydropterin-6-yl)methyl diphosphate + 4-aminobenzoate = 7,8-dihydropteroate + diphosphate</text>
        <dbReference type="Rhea" id="RHEA:19949"/>
        <dbReference type="ChEBI" id="CHEBI:17836"/>
        <dbReference type="ChEBI" id="CHEBI:17839"/>
        <dbReference type="ChEBI" id="CHEBI:33019"/>
        <dbReference type="ChEBI" id="CHEBI:72950"/>
        <dbReference type="EC" id="2.5.1.15"/>
    </reaction>
</comment>
<dbReference type="InterPro" id="IPR011005">
    <property type="entry name" value="Dihydropteroate_synth-like_sf"/>
</dbReference>
<dbReference type="EC" id="2.5.1.15" evidence="4 9"/>
<dbReference type="PROSITE" id="PS00792">
    <property type="entry name" value="DHPS_1"/>
    <property type="match status" value="1"/>
</dbReference>
<comment type="function">
    <text evidence="9">Catalyzes the condensation of para-aminobenzoate (pABA) with 6-hydroxymethyl-7,8-dihydropterin diphosphate (DHPt-PP) to form 7,8-dihydropteroate (H2Pte), the immediate precursor of folate derivatives.</text>
</comment>
<sequence length="280" mass="29270">MTHLACGRYRLSLDRPLVMGILNVTPDSFSDGGRFQGRDAALAQADRLMAEGADLLDIGGESTRPNAPVVSASEETDRVLPVLEALQGCGVPLSLDTRKTAVMQAGLALGVDLINDIAALEDDGALALLAAFPAAICLMHKQGDPATMQQQPRYARVQDEVHAYLSARVAACLAAGIAAERLLVDPGFGFGKTVMHNYQLLDDLPRLGTLAPVLVGMSRKSMLGAVTGVTEPAARTVSSVVAAVLAAERGAAVVRVHDVAATREGLAVWQALKDAGLARN</sequence>
<dbReference type="Gene3D" id="3.20.20.20">
    <property type="entry name" value="Dihydropteroate synthase-like"/>
    <property type="match status" value="1"/>
</dbReference>
<keyword evidence="6 9" id="KW-0479">Metal-binding</keyword>
<dbReference type="PANTHER" id="PTHR20941">
    <property type="entry name" value="FOLATE SYNTHESIS PROTEINS"/>
    <property type="match status" value="1"/>
</dbReference>
<accession>A0A248LP00</accession>
<dbReference type="GO" id="GO:0005829">
    <property type="term" value="C:cytosol"/>
    <property type="evidence" value="ECO:0007669"/>
    <property type="project" value="TreeGrafter"/>
</dbReference>
<dbReference type="CDD" id="cd00739">
    <property type="entry name" value="DHPS"/>
    <property type="match status" value="1"/>
</dbReference>
<feature type="domain" description="Pterin-binding" evidence="10">
    <location>
        <begin position="16"/>
        <end position="267"/>
    </location>
</feature>
<dbReference type="GO" id="GO:0046872">
    <property type="term" value="F:metal ion binding"/>
    <property type="evidence" value="ECO:0007669"/>
    <property type="project" value="UniProtKB-KW"/>
</dbReference>
<evidence type="ECO:0000256" key="2">
    <source>
        <dbReference type="ARBA" id="ARBA00001946"/>
    </source>
</evidence>
<keyword evidence="8 9" id="KW-0289">Folate biosynthesis</keyword>
<evidence type="ECO:0000256" key="6">
    <source>
        <dbReference type="ARBA" id="ARBA00022723"/>
    </source>
</evidence>
<dbReference type="RefSeq" id="WP_088861588.1">
    <property type="nucleotide sequence ID" value="NZ_CP022115.1"/>
</dbReference>
<dbReference type="InterPro" id="IPR006390">
    <property type="entry name" value="DHP_synth_dom"/>
</dbReference>
<dbReference type="Proteomes" id="UP000197424">
    <property type="component" value="Chromosome"/>
</dbReference>
<evidence type="ECO:0000313" key="11">
    <source>
        <dbReference type="EMBL" id="ASJ25903.1"/>
    </source>
</evidence>
<dbReference type="InterPro" id="IPR000489">
    <property type="entry name" value="Pterin-binding_dom"/>
</dbReference>
<dbReference type="GO" id="GO:0046654">
    <property type="term" value="P:tetrahydrofolate biosynthetic process"/>
    <property type="evidence" value="ECO:0007669"/>
    <property type="project" value="UniProtKB-UniPathway"/>
</dbReference>
<evidence type="ECO:0000256" key="1">
    <source>
        <dbReference type="ARBA" id="ARBA00000012"/>
    </source>
</evidence>
<comment type="cofactor">
    <cofactor evidence="2 9">
        <name>Mg(2+)</name>
        <dbReference type="ChEBI" id="CHEBI:18420"/>
    </cofactor>
</comment>
<dbReference type="PROSITE" id="PS50972">
    <property type="entry name" value="PTERIN_BINDING"/>
    <property type="match status" value="1"/>
</dbReference>
<evidence type="ECO:0000256" key="3">
    <source>
        <dbReference type="ARBA" id="ARBA00004763"/>
    </source>
</evidence>
<evidence type="ECO:0000256" key="9">
    <source>
        <dbReference type="RuleBase" id="RU361205"/>
    </source>
</evidence>
<dbReference type="SUPFAM" id="SSF51717">
    <property type="entry name" value="Dihydropteroate synthetase-like"/>
    <property type="match status" value="1"/>
</dbReference>
<gene>
    <name evidence="11" type="ORF">LHGZ1_3072</name>
</gene>
<dbReference type="Pfam" id="PF00809">
    <property type="entry name" value="Pterin_bind"/>
    <property type="match status" value="1"/>
</dbReference>
<dbReference type="EMBL" id="CP022115">
    <property type="protein sequence ID" value="ASJ25903.1"/>
    <property type="molecule type" value="Genomic_DNA"/>
</dbReference>
<evidence type="ECO:0000259" key="10">
    <source>
        <dbReference type="PROSITE" id="PS50972"/>
    </source>
</evidence>
<reference evidence="12" key="1">
    <citation type="submission" date="2017-06" db="EMBL/GenBank/DDBJ databases">
        <title>Whole genome sequence of Laribacter hongkongensis LHGZ1.</title>
        <authorList>
            <person name="Chen D."/>
            <person name="Wu H."/>
            <person name="Chen J."/>
        </authorList>
    </citation>
    <scope>NUCLEOTIDE SEQUENCE [LARGE SCALE GENOMIC DNA]</scope>
    <source>
        <strain evidence="12">LHGZ1</strain>
    </source>
</reference>
<evidence type="ECO:0000256" key="5">
    <source>
        <dbReference type="ARBA" id="ARBA00022679"/>
    </source>
</evidence>
<keyword evidence="7 9" id="KW-0460">Magnesium</keyword>
<protein>
    <recommendedName>
        <fullName evidence="4 9">Dihydropteroate synthase</fullName>
        <shortName evidence="9">DHPS</shortName>
        <ecNumber evidence="4 9">2.5.1.15</ecNumber>
    </recommendedName>
    <alternativeName>
        <fullName evidence="9">Dihydropteroate pyrophosphorylase</fullName>
    </alternativeName>
</protein>
<dbReference type="UniPathway" id="UPA00077">
    <property type="reaction ID" value="UER00156"/>
</dbReference>
<organism evidence="11 12">
    <name type="scientific">Laribacter hongkongensis</name>
    <dbReference type="NCBI Taxonomy" id="168471"/>
    <lineage>
        <taxon>Bacteria</taxon>
        <taxon>Pseudomonadati</taxon>
        <taxon>Pseudomonadota</taxon>
        <taxon>Betaproteobacteria</taxon>
        <taxon>Neisseriales</taxon>
        <taxon>Aquaspirillaceae</taxon>
        <taxon>Laribacter</taxon>
    </lineage>
</organism>